<reference evidence="3 4" key="1">
    <citation type="submission" date="2022-04" db="EMBL/GenBank/DDBJ databases">
        <title>Spirosoma sp. strain RP8 genome sequencing and assembly.</title>
        <authorList>
            <person name="Jung Y."/>
        </authorList>
    </citation>
    <scope>NUCLEOTIDE SEQUENCE [LARGE SCALE GENOMIC DNA]</scope>
    <source>
        <strain evidence="3 4">RP8</strain>
    </source>
</reference>
<dbReference type="Proteomes" id="UP001202180">
    <property type="component" value="Unassembled WGS sequence"/>
</dbReference>
<sequence>MKIGTQRLMAALMMASLFTACSRPVAYFQPSQREHFAVAPSTPAPVTEATTPAQPAVAVTTAETTPQPTAQAVQATQVNEALDQVDALVRNDSKLSSDKTVQKRLNRIRALATATSAKSSLAPSETATPKKASLMERLMLKKMNKKISKQLAPSNPNKTMVSTGTLATGAVLVIVGLLLLLLASGTGATIGLIALLLGAVVLLFGLL</sequence>
<keyword evidence="2" id="KW-0732">Signal</keyword>
<protein>
    <submittedName>
        <fullName evidence="3">Uncharacterized protein</fullName>
    </submittedName>
</protein>
<dbReference type="EMBL" id="JALPRF010000002">
    <property type="protein sequence ID" value="MCK8493002.1"/>
    <property type="molecule type" value="Genomic_DNA"/>
</dbReference>
<evidence type="ECO:0000256" key="2">
    <source>
        <dbReference type="SAM" id="SignalP"/>
    </source>
</evidence>
<keyword evidence="4" id="KW-1185">Reference proteome</keyword>
<feature type="signal peptide" evidence="2">
    <location>
        <begin position="1"/>
        <end position="22"/>
    </location>
</feature>
<feature type="transmembrane region" description="Helical" evidence="1">
    <location>
        <begin position="160"/>
        <end position="181"/>
    </location>
</feature>
<keyword evidence="1" id="KW-1133">Transmembrane helix</keyword>
<dbReference type="RefSeq" id="WP_248477592.1">
    <property type="nucleotide sequence ID" value="NZ_JALPRF010000002.1"/>
</dbReference>
<evidence type="ECO:0000313" key="3">
    <source>
        <dbReference type="EMBL" id="MCK8493002.1"/>
    </source>
</evidence>
<organism evidence="3 4">
    <name type="scientific">Spirosoma liriopis</name>
    <dbReference type="NCBI Taxonomy" id="2937440"/>
    <lineage>
        <taxon>Bacteria</taxon>
        <taxon>Pseudomonadati</taxon>
        <taxon>Bacteroidota</taxon>
        <taxon>Cytophagia</taxon>
        <taxon>Cytophagales</taxon>
        <taxon>Cytophagaceae</taxon>
        <taxon>Spirosoma</taxon>
    </lineage>
</organism>
<proteinExistence type="predicted"/>
<gene>
    <name evidence="3" type="ORF">M0L20_14130</name>
</gene>
<dbReference type="PROSITE" id="PS51257">
    <property type="entry name" value="PROKAR_LIPOPROTEIN"/>
    <property type="match status" value="1"/>
</dbReference>
<feature type="transmembrane region" description="Helical" evidence="1">
    <location>
        <begin position="188"/>
        <end position="206"/>
    </location>
</feature>
<keyword evidence="1" id="KW-0812">Transmembrane</keyword>
<feature type="chain" id="PRO_5045759116" evidence="2">
    <location>
        <begin position="23"/>
        <end position="207"/>
    </location>
</feature>
<accession>A0ABT0HLH8</accession>
<evidence type="ECO:0000256" key="1">
    <source>
        <dbReference type="SAM" id="Phobius"/>
    </source>
</evidence>
<comment type="caution">
    <text evidence="3">The sequence shown here is derived from an EMBL/GenBank/DDBJ whole genome shotgun (WGS) entry which is preliminary data.</text>
</comment>
<evidence type="ECO:0000313" key="4">
    <source>
        <dbReference type="Proteomes" id="UP001202180"/>
    </source>
</evidence>
<keyword evidence="1" id="KW-0472">Membrane</keyword>
<name>A0ABT0HLH8_9BACT</name>